<accession>A0A401Z3K5</accession>
<dbReference type="RefSeq" id="WP_160161799.1">
    <property type="nucleotide sequence ID" value="NZ_BIFH01000048.1"/>
</dbReference>
<dbReference type="Proteomes" id="UP000286931">
    <property type="component" value="Unassembled WGS sequence"/>
</dbReference>
<proteinExistence type="predicted"/>
<feature type="compositionally biased region" description="Basic and acidic residues" evidence="1">
    <location>
        <begin position="1"/>
        <end position="18"/>
    </location>
</feature>
<feature type="region of interest" description="Disordered" evidence="1">
    <location>
        <begin position="1"/>
        <end position="52"/>
    </location>
</feature>
<dbReference type="AlphaFoldDB" id="A0A401Z3K5"/>
<keyword evidence="3" id="KW-1185">Reference proteome</keyword>
<gene>
    <name evidence="2" type="ORF">EHYA_09189</name>
</gene>
<dbReference type="EMBL" id="BIFH01000048">
    <property type="protein sequence ID" value="GCE01423.1"/>
    <property type="molecule type" value="Genomic_DNA"/>
</dbReference>
<comment type="caution">
    <text evidence="2">The sequence shown here is derived from an EMBL/GenBank/DDBJ whole genome shotgun (WGS) entry which is preliminary data.</text>
</comment>
<evidence type="ECO:0000313" key="3">
    <source>
        <dbReference type="Proteomes" id="UP000286931"/>
    </source>
</evidence>
<protein>
    <submittedName>
        <fullName evidence="2">Uncharacterized protein</fullName>
    </submittedName>
</protein>
<sequence length="52" mass="5498">MTGRVVGERVVDGPEHIGRRPAPGGRDGEGPDDLPPTTRGRRSGPPRRIASV</sequence>
<evidence type="ECO:0000256" key="1">
    <source>
        <dbReference type="SAM" id="MobiDB-lite"/>
    </source>
</evidence>
<reference evidence="2 3" key="1">
    <citation type="submission" date="2018-12" db="EMBL/GenBank/DDBJ databases">
        <title>Draft genome sequence of Embleya hyalina NBRC 13850T.</title>
        <authorList>
            <person name="Komaki H."/>
            <person name="Hosoyama A."/>
            <person name="Kimura A."/>
            <person name="Ichikawa N."/>
            <person name="Tamura T."/>
        </authorList>
    </citation>
    <scope>NUCLEOTIDE SEQUENCE [LARGE SCALE GENOMIC DNA]</scope>
    <source>
        <strain evidence="2 3">NBRC 13850</strain>
    </source>
</reference>
<name>A0A401Z3K5_9ACTN</name>
<evidence type="ECO:0000313" key="2">
    <source>
        <dbReference type="EMBL" id="GCE01423.1"/>
    </source>
</evidence>
<organism evidence="2 3">
    <name type="scientific">Embleya hyalina</name>
    <dbReference type="NCBI Taxonomy" id="516124"/>
    <lineage>
        <taxon>Bacteria</taxon>
        <taxon>Bacillati</taxon>
        <taxon>Actinomycetota</taxon>
        <taxon>Actinomycetes</taxon>
        <taxon>Kitasatosporales</taxon>
        <taxon>Streptomycetaceae</taxon>
        <taxon>Embleya</taxon>
    </lineage>
</organism>